<dbReference type="EMBL" id="CP109491">
    <property type="protein sequence ID" value="WUX41808.1"/>
    <property type="molecule type" value="Genomic_DNA"/>
</dbReference>
<reference evidence="1" key="1">
    <citation type="submission" date="2022-10" db="EMBL/GenBank/DDBJ databases">
        <title>The complete genomes of actinobacterial strains from the NBC collection.</title>
        <authorList>
            <person name="Joergensen T.S."/>
            <person name="Alvarez Arevalo M."/>
            <person name="Sterndorff E.B."/>
            <person name="Faurdal D."/>
            <person name="Vuksanovic O."/>
            <person name="Mourched A.-S."/>
            <person name="Charusanti P."/>
            <person name="Shaw S."/>
            <person name="Blin K."/>
            <person name="Weber T."/>
        </authorList>
    </citation>
    <scope>NUCLEOTIDE SEQUENCE</scope>
    <source>
        <strain evidence="1">NBC_01436</strain>
    </source>
</reference>
<accession>A0ABZ1ZWK4</accession>
<evidence type="ECO:0000313" key="1">
    <source>
        <dbReference type="EMBL" id="WUX41808.1"/>
    </source>
</evidence>
<protein>
    <submittedName>
        <fullName evidence="1">DUF6221 family protein</fullName>
    </submittedName>
</protein>
<dbReference type="RefSeq" id="WP_098891993.1">
    <property type="nucleotide sequence ID" value="NZ_CP109126.1"/>
</dbReference>
<dbReference type="Proteomes" id="UP001431926">
    <property type="component" value="Chromosome"/>
</dbReference>
<gene>
    <name evidence="1" type="ORF">OG367_38775</name>
</gene>
<name>A0ABZ1ZWK4_STRAQ</name>
<keyword evidence="2" id="KW-1185">Reference proteome</keyword>
<dbReference type="InterPro" id="IPR046193">
    <property type="entry name" value="DUF6221"/>
</dbReference>
<organism evidence="1 2">
    <name type="scientific">Streptomyces anulatus</name>
    <name type="common">Streptomyces chrysomallus</name>
    <dbReference type="NCBI Taxonomy" id="1892"/>
    <lineage>
        <taxon>Bacteria</taxon>
        <taxon>Bacillati</taxon>
        <taxon>Actinomycetota</taxon>
        <taxon>Actinomycetes</taxon>
        <taxon>Kitasatosporales</taxon>
        <taxon>Streptomycetaceae</taxon>
        <taxon>Streptomyces</taxon>
    </lineage>
</organism>
<sequence length="134" mass="15177">MDDLVQFLKKRLAEDEAIAAAPTKATWATAEWRFAEVAGDPIVDLGTNQLTRVSSLNKQEMQHIARHDPARVLAEVSAKRELLNRYEYPEASEALPPSMNRLTASVERAVLDLAFRYLALPYADHPDYRGTWRP</sequence>
<evidence type="ECO:0000313" key="2">
    <source>
        <dbReference type="Proteomes" id="UP001431926"/>
    </source>
</evidence>
<proteinExistence type="predicted"/>
<dbReference type="Pfam" id="PF19730">
    <property type="entry name" value="DUF6221"/>
    <property type="match status" value="1"/>
</dbReference>